<dbReference type="GO" id="GO:0009036">
    <property type="term" value="F:type II site-specific deoxyribonuclease activity"/>
    <property type="evidence" value="ECO:0007669"/>
    <property type="project" value="InterPro"/>
</dbReference>
<keyword evidence="1" id="KW-0378">Hydrolase</keyword>
<dbReference type="EMBL" id="JAGETR010000098">
    <property type="protein sequence ID" value="MBO2007093.1"/>
    <property type="molecule type" value="Genomic_DNA"/>
</dbReference>
<reference evidence="1" key="1">
    <citation type="submission" date="2021-03" db="EMBL/GenBank/DDBJ databases">
        <title>Molecular epidemiology and mechanisms of colistin and carbapenem resistance in Enterobacteriaceae from clinical isolates, the environment and porcine samples in Pretoria, South Africa.</title>
        <authorList>
            <person name="Bogoshi D."/>
            <person name="Mbelle N.M."/>
            <person name="Naidoo V."/>
            <person name="Osei Sekyere J."/>
        </authorList>
    </citation>
    <scope>NUCLEOTIDE SEQUENCE</scope>
    <source>
        <strain evidence="1">C080</strain>
    </source>
</reference>
<gene>
    <name evidence="1" type="ORF">J4732_15480</name>
</gene>
<sequence>MVKARSESPSTDRFYSLAALSLRAGDEYDDFRRRVLSLTAIPSAPLTKT</sequence>
<dbReference type="GO" id="GO:0003677">
    <property type="term" value="F:DNA binding"/>
    <property type="evidence" value="ECO:0007669"/>
    <property type="project" value="InterPro"/>
</dbReference>
<comment type="caution">
    <text evidence="1">The sequence shown here is derived from an EMBL/GenBank/DDBJ whole genome shotgun (WGS) entry which is preliminary data.</text>
</comment>
<accession>A0A939SVE0</accession>
<dbReference type="Pfam" id="PF09571">
    <property type="entry name" value="RE_XcyI"/>
    <property type="match status" value="1"/>
</dbReference>
<protein>
    <submittedName>
        <fullName evidence="1">XcyI family restriction endonuclease</fullName>
    </submittedName>
</protein>
<evidence type="ECO:0000313" key="1">
    <source>
        <dbReference type="EMBL" id="MBO2007093.1"/>
    </source>
</evidence>
<name>A0A939SVE0_SERMA</name>
<keyword evidence="1" id="KW-0255">Endonuclease</keyword>
<dbReference type="GO" id="GO:0000287">
    <property type="term" value="F:magnesium ion binding"/>
    <property type="evidence" value="ECO:0007669"/>
    <property type="project" value="InterPro"/>
</dbReference>
<organism evidence="1">
    <name type="scientific">Serratia marcescens</name>
    <dbReference type="NCBI Taxonomy" id="615"/>
    <lineage>
        <taxon>Bacteria</taxon>
        <taxon>Pseudomonadati</taxon>
        <taxon>Pseudomonadota</taxon>
        <taxon>Gammaproteobacteria</taxon>
        <taxon>Enterobacterales</taxon>
        <taxon>Yersiniaceae</taxon>
        <taxon>Serratia</taxon>
    </lineage>
</organism>
<dbReference type="GO" id="GO:0009307">
    <property type="term" value="P:DNA restriction-modification system"/>
    <property type="evidence" value="ECO:0007669"/>
    <property type="project" value="InterPro"/>
</dbReference>
<keyword evidence="1" id="KW-0540">Nuclease</keyword>
<dbReference type="InterPro" id="IPR019071">
    <property type="entry name" value="Restrct_endonuc_II_XcyI"/>
</dbReference>
<proteinExistence type="predicted"/>
<dbReference type="AlphaFoldDB" id="A0A939SVE0"/>